<gene>
    <name evidence="1" type="ORF">QQ020_28120</name>
</gene>
<sequence length="175" mass="19884">MIKIYNIPGLKNAGPSHWQSRWENQSKDITRIIQDNWEQPDCQRWITRIDQVLGSENLNDVVLVAHSVGCAAVLNWFNNFRKPVKGALLVAPSDVDRPDYPPYITGFAPMPLIKLPFKSIVVASTNDHVVSPERARLFAERWGSQFIQLHNAGHIEDQAGFGDWPEGMDLLNQLR</sequence>
<keyword evidence="1" id="KW-0378">Hydrolase</keyword>
<comment type="caution">
    <text evidence="1">The sequence shown here is derived from an EMBL/GenBank/DDBJ whole genome shotgun (WGS) entry which is preliminary data.</text>
</comment>
<name>A0ABT8LE05_9BACT</name>
<proteinExistence type="predicted"/>
<evidence type="ECO:0000313" key="2">
    <source>
        <dbReference type="Proteomes" id="UP001172083"/>
    </source>
</evidence>
<dbReference type="RefSeq" id="WP_346761312.1">
    <property type="nucleotide sequence ID" value="NZ_JAUJEB010000007.1"/>
</dbReference>
<dbReference type="EMBL" id="JAUJEB010000007">
    <property type="protein sequence ID" value="MDN5215977.1"/>
    <property type="molecule type" value="Genomic_DNA"/>
</dbReference>
<organism evidence="1 2">
    <name type="scientific">Agaribacillus aureus</name>
    <dbReference type="NCBI Taxonomy" id="3051825"/>
    <lineage>
        <taxon>Bacteria</taxon>
        <taxon>Pseudomonadati</taxon>
        <taxon>Bacteroidota</taxon>
        <taxon>Cytophagia</taxon>
        <taxon>Cytophagales</taxon>
        <taxon>Splendidivirgaceae</taxon>
        <taxon>Agaribacillus</taxon>
    </lineage>
</organism>
<dbReference type="Pfam" id="PF06821">
    <property type="entry name" value="Ser_hydrolase"/>
    <property type="match status" value="1"/>
</dbReference>
<dbReference type="InterPro" id="IPR010662">
    <property type="entry name" value="RBBP9/YdeN"/>
</dbReference>
<reference evidence="1" key="1">
    <citation type="submission" date="2023-06" db="EMBL/GenBank/DDBJ databases">
        <title>Genomic of Agaribacillus aureum.</title>
        <authorList>
            <person name="Wang G."/>
        </authorList>
    </citation>
    <scope>NUCLEOTIDE SEQUENCE</scope>
    <source>
        <strain evidence="1">BMA12</strain>
    </source>
</reference>
<dbReference type="InterPro" id="IPR029058">
    <property type="entry name" value="AB_hydrolase_fold"/>
</dbReference>
<dbReference type="Gene3D" id="3.40.50.1820">
    <property type="entry name" value="alpha/beta hydrolase"/>
    <property type="match status" value="1"/>
</dbReference>
<dbReference type="GO" id="GO:0016787">
    <property type="term" value="F:hydrolase activity"/>
    <property type="evidence" value="ECO:0007669"/>
    <property type="project" value="UniProtKB-KW"/>
</dbReference>
<evidence type="ECO:0000313" key="1">
    <source>
        <dbReference type="EMBL" id="MDN5215977.1"/>
    </source>
</evidence>
<dbReference type="SUPFAM" id="SSF53474">
    <property type="entry name" value="alpha/beta-Hydrolases"/>
    <property type="match status" value="1"/>
</dbReference>
<dbReference type="Proteomes" id="UP001172083">
    <property type="component" value="Unassembled WGS sequence"/>
</dbReference>
<protein>
    <submittedName>
        <fullName evidence="1">Alpha/beta hydrolase</fullName>
    </submittedName>
</protein>
<accession>A0ABT8LE05</accession>
<keyword evidence="2" id="KW-1185">Reference proteome</keyword>